<dbReference type="GO" id="GO:0046677">
    <property type="term" value="P:response to antibiotic"/>
    <property type="evidence" value="ECO:0007669"/>
    <property type="project" value="InterPro"/>
</dbReference>
<feature type="transmembrane region" description="Helical" evidence="1">
    <location>
        <begin position="7"/>
        <end position="29"/>
    </location>
</feature>
<dbReference type="Gene3D" id="3.40.710.10">
    <property type="entry name" value="DD-peptidase/beta-lactamase superfamily"/>
    <property type="match status" value="1"/>
</dbReference>
<dbReference type="RefSeq" id="WP_061914135.1">
    <property type="nucleotide sequence ID" value="NZ_DF967971.1"/>
</dbReference>
<comment type="caution">
    <text evidence="3">The sequence shown here is derived from an EMBL/GenBank/DDBJ whole genome shotgun (WGS) entry which is preliminary data.</text>
</comment>
<sequence length="494" mass="54623">MRRSSVIIFRWVSILFIFLGVLLLVLQLVQYSRLRAAFPPGTVIAGVPVAGLNRQQAAERLTQAYSVPVEIRYADAVIQMRPSAAGFRLDLEAMLAAADQQRIAQPFWAAFWNYLWNQFPTPAEVPLRATISEERLRAYLRDEIAARYDRPPSPASPVPGTTTFEPGQPGIVLDIDRAVILISDALRNPANRVVNLSFNRVSPTRPAFQNVQVLLQQVLTTRGYDGLAEIYLLDLQTGQEINFAYNDGQVIAPGIAFTAASTMKIPIMVSVFRRLEEPLSPEVTNLLEAMIELSENDPADRLMQVVLDARLGPLEVTADLQSLGLRNTFLAGYFYPGAPLLRTFTTPANQRTDVNTDPDRYNQTTPMEIGVLLSDIYQCALNGGGTFAAVFPGEITQSECRLMISLLSKNRIGVLFQAGLPEGVQIAHKHGWITDPRDGLIHTMSDAGIIYTSGGNFVLVVHLYHPTQLLFNPANELMAFLAQGVYNYYTLGSP</sequence>
<evidence type="ECO:0000256" key="1">
    <source>
        <dbReference type="SAM" id="Phobius"/>
    </source>
</evidence>
<name>A0A0P6XIQ6_9CHLR</name>
<proteinExistence type="predicted"/>
<evidence type="ECO:0000313" key="4">
    <source>
        <dbReference type="Proteomes" id="UP000050514"/>
    </source>
</evidence>
<protein>
    <recommendedName>
        <fullName evidence="2">Beta-lactamase class A catalytic domain-containing protein</fullName>
    </recommendedName>
</protein>
<dbReference type="PANTHER" id="PTHR35333">
    <property type="entry name" value="BETA-LACTAMASE"/>
    <property type="match status" value="1"/>
</dbReference>
<dbReference type="InterPro" id="IPR000871">
    <property type="entry name" value="Beta-lactam_class-A"/>
</dbReference>
<keyword evidence="1" id="KW-1133">Transmembrane helix</keyword>
<dbReference type="PANTHER" id="PTHR35333:SF3">
    <property type="entry name" value="BETA-LACTAMASE-TYPE TRANSPEPTIDASE FOLD CONTAINING PROTEIN"/>
    <property type="match status" value="1"/>
</dbReference>
<dbReference type="GO" id="GO:0030655">
    <property type="term" value="P:beta-lactam antibiotic catabolic process"/>
    <property type="evidence" value="ECO:0007669"/>
    <property type="project" value="InterPro"/>
</dbReference>
<gene>
    <name evidence="3" type="ORF">AC812_09210</name>
</gene>
<dbReference type="GO" id="GO:0008800">
    <property type="term" value="F:beta-lactamase activity"/>
    <property type="evidence" value="ECO:0007669"/>
    <property type="project" value="InterPro"/>
</dbReference>
<dbReference type="STRING" id="360411.AC812_09210"/>
<dbReference type="Proteomes" id="UP000050514">
    <property type="component" value="Unassembled WGS sequence"/>
</dbReference>
<keyword evidence="4" id="KW-1185">Reference proteome</keyword>
<dbReference type="AlphaFoldDB" id="A0A0P6XIQ6"/>
<keyword evidence="1" id="KW-0472">Membrane</keyword>
<reference evidence="3 4" key="1">
    <citation type="submission" date="2015-07" db="EMBL/GenBank/DDBJ databases">
        <title>Draft genome of Bellilinea caldifistulae DSM 17877.</title>
        <authorList>
            <person name="Hemp J."/>
            <person name="Ward L.M."/>
            <person name="Pace L.A."/>
            <person name="Fischer W.W."/>
        </authorList>
    </citation>
    <scope>NUCLEOTIDE SEQUENCE [LARGE SCALE GENOMIC DNA]</scope>
    <source>
        <strain evidence="3 4">GOMI-1</strain>
    </source>
</reference>
<organism evidence="3 4">
    <name type="scientific">Bellilinea caldifistulae</name>
    <dbReference type="NCBI Taxonomy" id="360411"/>
    <lineage>
        <taxon>Bacteria</taxon>
        <taxon>Bacillati</taxon>
        <taxon>Chloroflexota</taxon>
        <taxon>Anaerolineae</taxon>
        <taxon>Anaerolineales</taxon>
        <taxon>Anaerolineaceae</taxon>
        <taxon>Bellilinea</taxon>
    </lineage>
</organism>
<dbReference type="InterPro" id="IPR012338">
    <property type="entry name" value="Beta-lactam/transpept-like"/>
</dbReference>
<keyword evidence="1" id="KW-0812">Transmembrane</keyword>
<accession>A0A0P6XIQ6</accession>
<evidence type="ECO:0000313" key="3">
    <source>
        <dbReference type="EMBL" id="KPL75435.1"/>
    </source>
</evidence>
<dbReference type="EMBL" id="LGHJ01000014">
    <property type="protein sequence ID" value="KPL75435.1"/>
    <property type="molecule type" value="Genomic_DNA"/>
</dbReference>
<evidence type="ECO:0000259" key="2">
    <source>
        <dbReference type="Pfam" id="PF13354"/>
    </source>
</evidence>
<dbReference type="SUPFAM" id="SSF56601">
    <property type="entry name" value="beta-lactamase/transpeptidase-like"/>
    <property type="match status" value="1"/>
</dbReference>
<dbReference type="InterPro" id="IPR045155">
    <property type="entry name" value="Beta-lactam_cat"/>
</dbReference>
<feature type="domain" description="Beta-lactamase class A catalytic" evidence="2">
    <location>
        <begin position="281"/>
        <end position="461"/>
    </location>
</feature>
<dbReference type="OrthoDB" id="138826at2"/>
<dbReference type="Pfam" id="PF13354">
    <property type="entry name" value="Beta-lactamase2"/>
    <property type="match status" value="1"/>
</dbReference>